<dbReference type="PANTHER" id="PTHR47234:SF3">
    <property type="entry name" value="SECRETIN_TONB SHORT N-TERMINAL DOMAIN-CONTAINING PROTEIN"/>
    <property type="match status" value="1"/>
</dbReference>
<dbReference type="Proteomes" id="UP000501128">
    <property type="component" value="Chromosome"/>
</dbReference>
<dbReference type="InterPro" id="IPR037066">
    <property type="entry name" value="Plug_dom_sf"/>
</dbReference>
<evidence type="ECO:0000259" key="11">
    <source>
        <dbReference type="Pfam" id="PF00593"/>
    </source>
</evidence>
<dbReference type="Pfam" id="PF00593">
    <property type="entry name" value="TonB_dep_Rec_b-barrel"/>
    <property type="match status" value="1"/>
</dbReference>
<evidence type="ECO:0000256" key="1">
    <source>
        <dbReference type="ARBA" id="ARBA00004571"/>
    </source>
</evidence>
<dbReference type="KEGG" id="srho:HH216_12270"/>
<keyword evidence="3 8" id="KW-1134">Transmembrane beta strand</keyword>
<dbReference type="InterPro" id="IPR008969">
    <property type="entry name" value="CarboxyPept-like_regulatory"/>
</dbReference>
<evidence type="ECO:0000313" key="14">
    <source>
        <dbReference type="Proteomes" id="UP000501128"/>
    </source>
</evidence>
<evidence type="ECO:0000313" key="13">
    <source>
        <dbReference type="EMBL" id="QJD79108.1"/>
    </source>
</evidence>
<evidence type="ECO:0000256" key="3">
    <source>
        <dbReference type="ARBA" id="ARBA00022452"/>
    </source>
</evidence>
<dbReference type="InterPro" id="IPR039426">
    <property type="entry name" value="TonB-dep_rcpt-like"/>
</dbReference>
<evidence type="ECO:0000256" key="8">
    <source>
        <dbReference type="PROSITE-ProRule" id="PRU01360"/>
    </source>
</evidence>
<sequence length="920" mass="98708">MIKISHLIKIFICLLLSLPTFAQVTGKVIDAADKSPIVGASIVIVGAQKGTTTNADGNFSLDAPVGSSISISFIGYETQTLTAAATNTVSLSSTATNLSEVVVAVGSRNSQRTLTDTPLPVDILSTKELTSTGQPTFDKALQYRVPSFNTVNTPVNDATTLLDPWEIRNMGPSRTLVLVNGKRKNLSSLLYVQFSPGRGETGVDLSAIPQQAIKRVEILRDGASAQYGSDAIAGVMNVILKDRFDYSSLNINTGITSKGDGGLVDVAFNSGANFGTKGFVNYTVNLSQQNSAVRSGIVDARTEIATFGGSTAADALITNYLKDYPTAGNINGTGAISAGKFLINAGIPLGDNHELYANAEMVTKRVLSYANFRPPYWRQDRGLLHSPTDNGGKNYLTQATLAYPNQDALSLYNGYIGYAPTFEGNLLDYNASIGARGENNGWKHDISLTTGYNQQIYSVENTVNRTLGKSSPTRFRPGGYAFGNLVGNIDISRQVTDKLGIAFGMEGRSETYTITAGDTASYSGEGANSFPGISANNAGVFQRFNIGGYVDLSYDITKNFLINGTARTEKYSDFGNANVWKISSRYKLAEDKVVLRGSVSTGFRAPSLHQIYAQSTQASFIGGSIQLSGLFNNKSTQARLLGIPALKPERSTNISLGVALNPTRNLSVTLDYYNIKVKDRIVYSSTISSSNPSSALGQILNQAGVTSIQFFINGIQTTTAGLDYVVSYRNLPAGRGKVGLNLAGNFQLVNRIDGTPADPEAIRAAGSSILNTQIKSLLTESRPKYKSILGIDYAISKWTFNLNNTLFGPTYFQDLDNGGSIMENIRAAFKPAVVTDLSVGYTFGKNLSATANVNNLFNVLPKWDLVALNETGSQYLANAQQAADLRSYLSFNGRYSILGYNGAQFSQLGTTFNANIQLRF</sequence>
<feature type="signal peptide" evidence="10">
    <location>
        <begin position="1"/>
        <end position="22"/>
    </location>
</feature>
<evidence type="ECO:0000256" key="7">
    <source>
        <dbReference type="ARBA" id="ARBA00023237"/>
    </source>
</evidence>
<evidence type="ECO:0000256" key="5">
    <source>
        <dbReference type="ARBA" id="ARBA00023077"/>
    </source>
</evidence>
<dbReference type="PROSITE" id="PS52016">
    <property type="entry name" value="TONB_DEPENDENT_REC_3"/>
    <property type="match status" value="1"/>
</dbReference>
<proteinExistence type="inferred from homology"/>
<evidence type="ECO:0000256" key="6">
    <source>
        <dbReference type="ARBA" id="ARBA00023136"/>
    </source>
</evidence>
<keyword evidence="6 8" id="KW-0472">Membrane</keyword>
<comment type="subcellular location">
    <subcellularLocation>
        <location evidence="1 8">Cell outer membrane</location>
        <topology evidence="1 8">Multi-pass membrane protein</topology>
    </subcellularLocation>
</comment>
<dbReference type="InterPro" id="IPR036942">
    <property type="entry name" value="Beta-barrel_TonB_sf"/>
</dbReference>
<gene>
    <name evidence="13" type="ORF">HH216_12270</name>
</gene>
<keyword evidence="2 8" id="KW-0813">Transport</keyword>
<evidence type="ECO:0000256" key="10">
    <source>
        <dbReference type="SAM" id="SignalP"/>
    </source>
</evidence>
<evidence type="ECO:0000259" key="12">
    <source>
        <dbReference type="Pfam" id="PF07715"/>
    </source>
</evidence>
<evidence type="ECO:0000256" key="9">
    <source>
        <dbReference type="RuleBase" id="RU003357"/>
    </source>
</evidence>
<dbReference type="PANTHER" id="PTHR47234">
    <property type="match status" value="1"/>
</dbReference>
<comment type="similarity">
    <text evidence="8 9">Belongs to the TonB-dependent receptor family.</text>
</comment>
<dbReference type="GO" id="GO:0009279">
    <property type="term" value="C:cell outer membrane"/>
    <property type="evidence" value="ECO:0007669"/>
    <property type="project" value="UniProtKB-SubCell"/>
</dbReference>
<dbReference type="RefSeq" id="WP_169551075.1">
    <property type="nucleotide sequence ID" value="NZ_CP051677.1"/>
</dbReference>
<name>A0A7L5DRC4_9BACT</name>
<accession>A0A7L5DRC4</accession>
<protein>
    <submittedName>
        <fullName evidence="13">TonB-dependent receptor</fullName>
    </submittedName>
</protein>
<dbReference type="Gene3D" id="2.170.130.10">
    <property type="entry name" value="TonB-dependent receptor, plug domain"/>
    <property type="match status" value="1"/>
</dbReference>
<evidence type="ECO:0000256" key="2">
    <source>
        <dbReference type="ARBA" id="ARBA00022448"/>
    </source>
</evidence>
<dbReference type="Gene3D" id="2.60.40.1120">
    <property type="entry name" value="Carboxypeptidase-like, regulatory domain"/>
    <property type="match status" value="1"/>
</dbReference>
<evidence type="ECO:0000256" key="4">
    <source>
        <dbReference type="ARBA" id="ARBA00022692"/>
    </source>
</evidence>
<organism evidence="13 14">
    <name type="scientific">Spirosoma rhododendri</name>
    <dbReference type="NCBI Taxonomy" id="2728024"/>
    <lineage>
        <taxon>Bacteria</taxon>
        <taxon>Pseudomonadati</taxon>
        <taxon>Bacteroidota</taxon>
        <taxon>Cytophagia</taxon>
        <taxon>Cytophagales</taxon>
        <taxon>Cytophagaceae</taxon>
        <taxon>Spirosoma</taxon>
    </lineage>
</organism>
<keyword evidence="5 9" id="KW-0798">TonB box</keyword>
<dbReference type="Pfam" id="PF13715">
    <property type="entry name" value="CarbopepD_reg_2"/>
    <property type="match status" value="1"/>
</dbReference>
<keyword evidence="7 8" id="KW-0998">Cell outer membrane</keyword>
<dbReference type="Pfam" id="PF07715">
    <property type="entry name" value="Plug"/>
    <property type="match status" value="1"/>
</dbReference>
<feature type="domain" description="TonB-dependent receptor-like beta-barrel" evidence="11">
    <location>
        <begin position="394"/>
        <end position="856"/>
    </location>
</feature>
<reference evidence="13 14" key="1">
    <citation type="submission" date="2020-04" db="EMBL/GenBank/DDBJ databases">
        <title>Genome sequencing of novel species.</title>
        <authorList>
            <person name="Heo J."/>
            <person name="Kim S.-J."/>
            <person name="Kim J.-S."/>
            <person name="Hong S.-B."/>
            <person name="Kwon S.-W."/>
        </authorList>
    </citation>
    <scope>NUCLEOTIDE SEQUENCE [LARGE SCALE GENOMIC DNA]</scope>
    <source>
        <strain evidence="13 14">CJU-R4</strain>
    </source>
</reference>
<keyword evidence="13" id="KW-0675">Receptor</keyword>
<dbReference type="InterPro" id="IPR012910">
    <property type="entry name" value="Plug_dom"/>
</dbReference>
<dbReference type="AlphaFoldDB" id="A0A7L5DRC4"/>
<dbReference type="Gene3D" id="2.40.170.20">
    <property type="entry name" value="TonB-dependent receptor, beta-barrel domain"/>
    <property type="match status" value="1"/>
</dbReference>
<feature type="domain" description="TonB-dependent receptor plug" evidence="12">
    <location>
        <begin position="114"/>
        <end position="235"/>
    </location>
</feature>
<dbReference type="InterPro" id="IPR000531">
    <property type="entry name" value="Beta-barrel_TonB"/>
</dbReference>
<keyword evidence="4 8" id="KW-0812">Transmembrane</keyword>
<dbReference type="EMBL" id="CP051677">
    <property type="protein sequence ID" value="QJD79108.1"/>
    <property type="molecule type" value="Genomic_DNA"/>
</dbReference>
<keyword evidence="14" id="KW-1185">Reference proteome</keyword>
<dbReference type="SUPFAM" id="SSF56935">
    <property type="entry name" value="Porins"/>
    <property type="match status" value="1"/>
</dbReference>
<feature type="chain" id="PRO_5029835752" evidence="10">
    <location>
        <begin position="23"/>
        <end position="920"/>
    </location>
</feature>
<keyword evidence="10" id="KW-0732">Signal</keyword>
<dbReference type="SUPFAM" id="SSF49464">
    <property type="entry name" value="Carboxypeptidase regulatory domain-like"/>
    <property type="match status" value="1"/>
</dbReference>